<evidence type="ECO:0000313" key="2">
    <source>
        <dbReference type="EMBL" id="SDM66167.1"/>
    </source>
</evidence>
<gene>
    <name evidence="2" type="ORF">SAMN05421820_104360</name>
</gene>
<accession>A0A1G9V299</accession>
<feature type="chain" id="PRO_5010357159" description="Lipoprotein" evidence="1">
    <location>
        <begin position="20"/>
        <end position="312"/>
    </location>
</feature>
<keyword evidence="3" id="KW-1185">Reference proteome</keyword>
<evidence type="ECO:0008006" key="4">
    <source>
        <dbReference type="Google" id="ProtNLM"/>
    </source>
</evidence>
<feature type="signal peptide" evidence="1">
    <location>
        <begin position="1"/>
        <end position="19"/>
    </location>
</feature>
<dbReference type="AlphaFoldDB" id="A0A1G9V299"/>
<dbReference type="PROSITE" id="PS51257">
    <property type="entry name" value="PROKAR_LIPOPROTEIN"/>
    <property type="match status" value="1"/>
</dbReference>
<evidence type="ECO:0000313" key="3">
    <source>
        <dbReference type="Proteomes" id="UP000183200"/>
    </source>
</evidence>
<reference evidence="3" key="1">
    <citation type="submission" date="2016-10" db="EMBL/GenBank/DDBJ databases">
        <authorList>
            <person name="Varghese N."/>
            <person name="Submissions S."/>
        </authorList>
    </citation>
    <scope>NUCLEOTIDE SEQUENCE [LARGE SCALE GENOMIC DNA]</scope>
    <source>
        <strain evidence="3">DSM 19110</strain>
    </source>
</reference>
<keyword evidence="1" id="KW-0732">Signal</keyword>
<evidence type="ECO:0000256" key="1">
    <source>
        <dbReference type="SAM" id="SignalP"/>
    </source>
</evidence>
<protein>
    <recommendedName>
        <fullName evidence="4">Lipoprotein</fullName>
    </recommendedName>
</protein>
<dbReference type="EMBL" id="FNGY01000004">
    <property type="protein sequence ID" value="SDM66167.1"/>
    <property type="molecule type" value="Genomic_DNA"/>
</dbReference>
<organism evidence="2 3">
    <name type="scientific">Pedobacter steynii</name>
    <dbReference type="NCBI Taxonomy" id="430522"/>
    <lineage>
        <taxon>Bacteria</taxon>
        <taxon>Pseudomonadati</taxon>
        <taxon>Bacteroidota</taxon>
        <taxon>Sphingobacteriia</taxon>
        <taxon>Sphingobacteriales</taxon>
        <taxon>Sphingobacteriaceae</taxon>
        <taxon>Pedobacter</taxon>
    </lineage>
</organism>
<dbReference type="RefSeq" id="WP_074607703.1">
    <property type="nucleotide sequence ID" value="NZ_FNGY01000004.1"/>
</dbReference>
<dbReference type="OrthoDB" id="9835040at2"/>
<sequence length="312" mass="35224">MKRQLLTLFSLILIITACSKNESSPTNENKVSLGNDSLVNRLKLKPSDKQGLSIKSQLFKDSKGAYLVVGEKNQKYWLGYFDRSGNELSTKTFDDDPTEIKGPYGTTIKLNSINYFDIIEVNGTIYLNKQLRDGNAQVDHTPFVESLIRINTNARAITNEYTEVKFDEKSTYTPFIGPWFNNTVIISKTSLGLPNGNSSTTNDIYSADNMLVVSYKGSFFSKKNRNYVPLSMTEFLDLNEPRFVIKRDISNLEKPIFGAYLFPSLVESDRITIKKQVVENNILTVEAEVLSYNGDKKSLTSKLDVRTGKLLN</sequence>
<dbReference type="Proteomes" id="UP000183200">
    <property type="component" value="Unassembled WGS sequence"/>
</dbReference>
<name>A0A1G9V299_9SPHI</name>
<proteinExistence type="predicted"/>